<dbReference type="Proteomes" id="UP000796880">
    <property type="component" value="Unassembled WGS sequence"/>
</dbReference>
<evidence type="ECO:0000256" key="2">
    <source>
        <dbReference type="ARBA" id="ARBA00022670"/>
    </source>
</evidence>
<organism evidence="5 6">
    <name type="scientific">Rhamnella rubrinervis</name>
    <dbReference type="NCBI Taxonomy" id="2594499"/>
    <lineage>
        <taxon>Eukaryota</taxon>
        <taxon>Viridiplantae</taxon>
        <taxon>Streptophyta</taxon>
        <taxon>Embryophyta</taxon>
        <taxon>Tracheophyta</taxon>
        <taxon>Spermatophyta</taxon>
        <taxon>Magnoliopsida</taxon>
        <taxon>eudicotyledons</taxon>
        <taxon>Gunneridae</taxon>
        <taxon>Pentapetalae</taxon>
        <taxon>rosids</taxon>
        <taxon>fabids</taxon>
        <taxon>Rosales</taxon>
        <taxon>Rhamnaceae</taxon>
        <taxon>rhamnoid group</taxon>
        <taxon>Rhamneae</taxon>
        <taxon>Rhamnella</taxon>
    </lineage>
</organism>
<evidence type="ECO:0000313" key="6">
    <source>
        <dbReference type="Proteomes" id="UP000796880"/>
    </source>
</evidence>
<protein>
    <recommendedName>
        <fullName evidence="4">Ubiquitin-like protease family profile domain-containing protein</fullName>
    </recommendedName>
</protein>
<name>A0A8K0H590_9ROSA</name>
<dbReference type="GO" id="GO:0006508">
    <property type="term" value="P:proteolysis"/>
    <property type="evidence" value="ECO:0007669"/>
    <property type="project" value="UniProtKB-KW"/>
</dbReference>
<dbReference type="InterPro" id="IPR038765">
    <property type="entry name" value="Papain-like_cys_pep_sf"/>
</dbReference>
<comment type="caution">
    <text evidence="5">The sequence shown here is derived from an EMBL/GenBank/DDBJ whole genome shotgun (WGS) entry which is preliminary data.</text>
</comment>
<keyword evidence="6" id="KW-1185">Reference proteome</keyword>
<dbReference type="OrthoDB" id="1302742at2759"/>
<comment type="similarity">
    <text evidence="1">Belongs to the peptidase C48 family.</text>
</comment>
<gene>
    <name evidence="5" type="ORF">FNV43_RR10976</name>
</gene>
<evidence type="ECO:0000256" key="3">
    <source>
        <dbReference type="ARBA" id="ARBA00022801"/>
    </source>
</evidence>
<dbReference type="InterPro" id="IPR003653">
    <property type="entry name" value="Peptidase_C48_C"/>
</dbReference>
<dbReference type="AlphaFoldDB" id="A0A8K0H590"/>
<accession>A0A8K0H590</accession>
<evidence type="ECO:0000313" key="5">
    <source>
        <dbReference type="EMBL" id="KAF3445799.1"/>
    </source>
</evidence>
<keyword evidence="2" id="KW-0645">Protease</keyword>
<proteinExistence type="inferred from homology"/>
<reference evidence="5" key="1">
    <citation type="submission" date="2020-03" db="EMBL/GenBank/DDBJ databases">
        <title>A high-quality chromosome-level genome assembly of a woody plant with both climbing and erect habits, Rhamnella rubrinervis.</title>
        <authorList>
            <person name="Lu Z."/>
            <person name="Yang Y."/>
            <person name="Zhu X."/>
            <person name="Sun Y."/>
        </authorList>
    </citation>
    <scope>NUCLEOTIDE SEQUENCE</scope>
    <source>
        <strain evidence="5">BYM</strain>
        <tissue evidence="5">Leaf</tissue>
    </source>
</reference>
<dbReference type="SUPFAM" id="SSF54001">
    <property type="entry name" value="Cysteine proteinases"/>
    <property type="match status" value="1"/>
</dbReference>
<keyword evidence="3" id="KW-0378">Hydrolase</keyword>
<dbReference type="EMBL" id="VOIH02000005">
    <property type="protein sequence ID" value="KAF3445799.1"/>
    <property type="molecule type" value="Genomic_DNA"/>
</dbReference>
<dbReference type="GO" id="GO:0008234">
    <property type="term" value="F:cysteine-type peptidase activity"/>
    <property type="evidence" value="ECO:0007669"/>
    <property type="project" value="InterPro"/>
</dbReference>
<feature type="domain" description="Ubiquitin-like protease family profile" evidence="4">
    <location>
        <begin position="70"/>
        <end position="240"/>
    </location>
</feature>
<dbReference type="Pfam" id="PF02902">
    <property type="entry name" value="Peptidase_C48"/>
    <property type="match status" value="1"/>
</dbReference>
<sequence>MKRVVPETPILLPVEKKRRGNVEEQAPISTTTKIAHEQSQPIWGFETIPIVATIGPRGKYHGSSWIPRILAWSCQSILQYSKLATSVFDRKDEVDAALYYIRRRIINSPQMYDQRAIVTDCMFWSSIHARYTKYLKEQSEHREGDELSDTVDWEKEMKDSPFDMYALCTLPVGSKSWLEVNYVYVPVNNNNKHWLAAKVNIRNRAITLYDPNNPMSQDEFQCRNAKCLSILFSYLLMVHG</sequence>
<evidence type="ECO:0000259" key="4">
    <source>
        <dbReference type="PROSITE" id="PS50600"/>
    </source>
</evidence>
<dbReference type="Gene3D" id="3.40.395.10">
    <property type="entry name" value="Adenoviral Proteinase, Chain A"/>
    <property type="match status" value="1"/>
</dbReference>
<dbReference type="PROSITE" id="PS50600">
    <property type="entry name" value="ULP_PROTEASE"/>
    <property type="match status" value="1"/>
</dbReference>
<evidence type="ECO:0000256" key="1">
    <source>
        <dbReference type="ARBA" id="ARBA00005234"/>
    </source>
</evidence>